<comment type="caution">
    <text evidence="2">The sequence shown here is derived from an EMBL/GenBank/DDBJ whole genome shotgun (WGS) entry which is preliminary data.</text>
</comment>
<dbReference type="InterPro" id="IPR001466">
    <property type="entry name" value="Beta-lactam-related"/>
</dbReference>
<evidence type="ECO:0000313" key="3">
    <source>
        <dbReference type="Proteomes" id="UP000606974"/>
    </source>
</evidence>
<dbReference type="Gene3D" id="3.40.710.10">
    <property type="entry name" value="DD-peptidase/beta-lactamase superfamily"/>
    <property type="match status" value="1"/>
</dbReference>
<dbReference type="EMBL" id="JAACFV010000021">
    <property type="protein sequence ID" value="KAF7511366.1"/>
    <property type="molecule type" value="Genomic_DNA"/>
</dbReference>
<accession>A0A8H7AQJ7</accession>
<dbReference type="PANTHER" id="PTHR43283">
    <property type="entry name" value="BETA-LACTAMASE-RELATED"/>
    <property type="match status" value="1"/>
</dbReference>
<organism evidence="2 3">
    <name type="scientific">Endocarpon pusillum</name>
    <dbReference type="NCBI Taxonomy" id="364733"/>
    <lineage>
        <taxon>Eukaryota</taxon>
        <taxon>Fungi</taxon>
        <taxon>Dikarya</taxon>
        <taxon>Ascomycota</taxon>
        <taxon>Pezizomycotina</taxon>
        <taxon>Eurotiomycetes</taxon>
        <taxon>Chaetothyriomycetidae</taxon>
        <taxon>Verrucariales</taxon>
        <taxon>Verrucariaceae</taxon>
        <taxon>Endocarpon</taxon>
    </lineage>
</organism>
<evidence type="ECO:0000259" key="1">
    <source>
        <dbReference type="Pfam" id="PF00144"/>
    </source>
</evidence>
<reference evidence="2" key="1">
    <citation type="submission" date="2020-02" db="EMBL/GenBank/DDBJ databases">
        <authorList>
            <person name="Palmer J.M."/>
        </authorList>
    </citation>
    <scope>NUCLEOTIDE SEQUENCE</scope>
    <source>
        <strain evidence="2">EPUS1.4</strain>
        <tissue evidence="2">Thallus</tissue>
    </source>
</reference>
<dbReference type="AlphaFoldDB" id="A0A8H7AQJ7"/>
<proteinExistence type="predicted"/>
<feature type="domain" description="Beta-lactamase-related" evidence="1">
    <location>
        <begin position="284"/>
        <end position="586"/>
    </location>
</feature>
<dbReference type="InterPro" id="IPR050789">
    <property type="entry name" value="Diverse_Enzym_Activities"/>
</dbReference>
<protein>
    <recommendedName>
        <fullName evidence="1">Beta-lactamase-related domain-containing protein</fullName>
    </recommendedName>
</protein>
<gene>
    <name evidence="2" type="ORF">GJ744_004931</name>
</gene>
<dbReference type="Pfam" id="PF00144">
    <property type="entry name" value="Beta-lactamase"/>
    <property type="match status" value="1"/>
</dbReference>
<dbReference type="InterPro" id="IPR012338">
    <property type="entry name" value="Beta-lactam/transpept-like"/>
</dbReference>
<sequence>MEITFQCRKTPDGYLEKLRDFYNARDYLEWAAFHPGGKGWSVIPQSGHYANNGLPAQCEQFMKDLSKDGAKITRIFFSPQGGFSVHNDRGSYLKHSIPDDCNNAMWELNKKGKIVCLAFHPQGGWIVVNEKGDRDHGGNIPSGCLQDVEKLSQDQKKVVCIAFPPQGGDSWTVINDHGSYFSRSPPEEAYMYMGYFNQVCGPNQFVNYDTDGTGWTVAAKVTNHESATDGSKTVKILDVYQNIQEVLDDSCVGYSCTIGKSILGSFSWGQARTNADSPAQQFLPSTKINLASCAKVLTALAAIRLLAIKGISLDDNIGNHLPDFWTRDMSPAAKAITFRMLLSHHSGIKDKGWNETYDNLKDFFTSLNDKTSPDIWNPDGKKVYSNWNFAIFRVLLPVIDGFSDWSWDFQWPLAHHYVKIVQQHVFERVGVTGVDTEPPTSGSQASKYAYAYTFPGTERGIIHDQGTKVAGGGGWWATVEDIAQVLNSLNQNDGRILTSEQLRDMTGNAMFPIQNPPNAPFPEDPDPNHPTNPFARLGWDTTENAGGIRWIQKNGGLAGITTSIALFGGGIFGALLVNSNIAAPGAEVGWQFCNKCHVLASTRTSNIGRCPAGDVHDHKGSWTFCIPFNATPANSQKGWRWCKQCQAMTFAGGSKIGRCSQTGSNHDHGGSGEYSLVENLSSVPPFCQNQWAWCSKCQVLAWKGNGSGVCAEGGVHDHTGSGDYVLRRTAGADEVLRDAYVRAMK</sequence>
<dbReference type="SUPFAM" id="SSF56601">
    <property type="entry name" value="beta-lactamase/transpeptidase-like"/>
    <property type="match status" value="1"/>
</dbReference>
<evidence type="ECO:0000313" key="2">
    <source>
        <dbReference type="EMBL" id="KAF7511366.1"/>
    </source>
</evidence>
<keyword evidence="3" id="KW-1185">Reference proteome</keyword>
<name>A0A8H7AQJ7_9EURO</name>
<dbReference type="OrthoDB" id="4138164at2759"/>
<dbReference type="Proteomes" id="UP000606974">
    <property type="component" value="Unassembled WGS sequence"/>
</dbReference>